<protein>
    <submittedName>
        <fullName evidence="2">Uncharacterized protein</fullName>
    </submittedName>
</protein>
<keyword evidence="1" id="KW-1133">Transmembrane helix</keyword>
<feature type="transmembrane region" description="Helical" evidence="1">
    <location>
        <begin position="12"/>
        <end position="31"/>
    </location>
</feature>
<reference evidence="2 3" key="1">
    <citation type="submission" date="2018-06" db="EMBL/GenBank/DDBJ databases">
        <title>Extensive metabolic versatility and redundancy in microbially diverse, dynamic hydrothermal sediments.</title>
        <authorList>
            <person name="Dombrowski N."/>
            <person name="Teske A."/>
            <person name="Baker B.J."/>
        </authorList>
    </citation>
    <scope>NUCLEOTIDE SEQUENCE [LARGE SCALE GENOMIC DNA]</scope>
    <source>
        <strain evidence="2">B7_G13</strain>
    </source>
</reference>
<name>A0A662D2Y3_UNCAE</name>
<sequence>MSEQRSREKLIRILVILGLAIISVCLVVYLRGPILNLIRGIIGVLGIIIIAGVVITFIERIQSRERIKK</sequence>
<keyword evidence="1" id="KW-0812">Transmembrane</keyword>
<accession>A0A662D2Y3</accession>
<dbReference type="Proteomes" id="UP000277457">
    <property type="component" value="Unassembled WGS sequence"/>
</dbReference>
<evidence type="ECO:0000313" key="2">
    <source>
        <dbReference type="EMBL" id="RLE06546.1"/>
    </source>
</evidence>
<evidence type="ECO:0000313" key="3">
    <source>
        <dbReference type="Proteomes" id="UP000277457"/>
    </source>
</evidence>
<comment type="caution">
    <text evidence="2">The sequence shown here is derived from an EMBL/GenBank/DDBJ whole genome shotgun (WGS) entry which is preliminary data.</text>
</comment>
<proteinExistence type="predicted"/>
<organism evidence="2 3">
    <name type="scientific">Aerophobetes bacterium</name>
    <dbReference type="NCBI Taxonomy" id="2030807"/>
    <lineage>
        <taxon>Bacteria</taxon>
        <taxon>Candidatus Aerophobota</taxon>
    </lineage>
</organism>
<feature type="transmembrane region" description="Helical" evidence="1">
    <location>
        <begin position="37"/>
        <end position="58"/>
    </location>
</feature>
<keyword evidence="1" id="KW-0472">Membrane</keyword>
<gene>
    <name evidence="2" type="ORF">DRZ78_04545</name>
</gene>
<dbReference type="EMBL" id="QMPY01000177">
    <property type="protein sequence ID" value="RLE06546.1"/>
    <property type="molecule type" value="Genomic_DNA"/>
</dbReference>
<evidence type="ECO:0000256" key="1">
    <source>
        <dbReference type="SAM" id="Phobius"/>
    </source>
</evidence>
<dbReference type="AlphaFoldDB" id="A0A662D2Y3"/>